<reference evidence="2 3" key="1">
    <citation type="submission" date="2020-08" db="EMBL/GenBank/DDBJ databases">
        <title>Functional genomics of gut bacteria from endangered species of beetles.</title>
        <authorList>
            <person name="Carlos-Shanley C."/>
        </authorList>
    </citation>
    <scope>NUCLEOTIDE SEQUENCE [LARGE SCALE GENOMIC DNA]</scope>
    <source>
        <strain evidence="2 3">S00202</strain>
    </source>
</reference>
<keyword evidence="1" id="KW-0472">Membrane</keyword>
<dbReference type="PROSITE" id="PS51257">
    <property type="entry name" value="PROKAR_LIPOPROTEIN"/>
    <property type="match status" value="1"/>
</dbReference>
<comment type="caution">
    <text evidence="2">The sequence shown here is derived from an EMBL/GenBank/DDBJ whole genome shotgun (WGS) entry which is preliminary data.</text>
</comment>
<organism evidence="2 3">
    <name type="scientific">Pseudomonas fluvialis</name>
    <dbReference type="NCBI Taxonomy" id="1793966"/>
    <lineage>
        <taxon>Bacteria</taxon>
        <taxon>Pseudomonadati</taxon>
        <taxon>Pseudomonadota</taxon>
        <taxon>Gammaproteobacteria</taxon>
        <taxon>Pseudomonadales</taxon>
        <taxon>Pseudomonadaceae</taxon>
        <taxon>Pseudomonas</taxon>
    </lineage>
</organism>
<evidence type="ECO:0000313" key="3">
    <source>
        <dbReference type="Proteomes" id="UP000557193"/>
    </source>
</evidence>
<dbReference type="EMBL" id="JACHLL010000002">
    <property type="protein sequence ID" value="MBB6341113.1"/>
    <property type="molecule type" value="Genomic_DNA"/>
</dbReference>
<keyword evidence="1" id="KW-0812">Transmembrane</keyword>
<feature type="transmembrane region" description="Helical" evidence="1">
    <location>
        <begin position="90"/>
        <end position="111"/>
    </location>
</feature>
<evidence type="ECO:0000313" key="2">
    <source>
        <dbReference type="EMBL" id="MBB6341113.1"/>
    </source>
</evidence>
<name>A0A7X0BR82_9PSED</name>
<feature type="transmembrane region" description="Helical" evidence="1">
    <location>
        <begin position="12"/>
        <end position="30"/>
    </location>
</feature>
<keyword evidence="3" id="KW-1185">Reference proteome</keyword>
<sequence length="163" mass="18799">MPRATMTENDYLLAWALYAVAGLGCLLVWFQMTGWMWRWLREPLRLLMAVLLLTPTIVDPAKELYAPAVAIAALDILLKVGNNPLAFSDLAMYGAIGMALYLVFAFLRWPLESWWQSRRKPRQAVVEDDEPTLRELMDREGRADVDTRQDAHGDRRLRIEPRL</sequence>
<protein>
    <submittedName>
        <fullName evidence="2">Uncharacterized protein</fullName>
    </submittedName>
</protein>
<accession>A0A7X0BR82</accession>
<proteinExistence type="predicted"/>
<dbReference type="AlphaFoldDB" id="A0A7X0BR82"/>
<evidence type="ECO:0000256" key="1">
    <source>
        <dbReference type="SAM" id="Phobius"/>
    </source>
</evidence>
<keyword evidence="1" id="KW-1133">Transmembrane helix</keyword>
<dbReference type="Proteomes" id="UP000557193">
    <property type="component" value="Unassembled WGS sequence"/>
</dbReference>
<gene>
    <name evidence="2" type="ORF">HNP49_001270</name>
</gene>